<keyword evidence="1" id="KW-0812">Transmembrane</keyword>
<name>A0ABM8GJK8_9MICO</name>
<keyword evidence="1" id="KW-1133">Transmembrane helix</keyword>
<organism evidence="2 3">
    <name type="scientific">Frondihabitans sucicola</name>
    <dbReference type="NCBI Taxonomy" id="1268041"/>
    <lineage>
        <taxon>Bacteria</taxon>
        <taxon>Bacillati</taxon>
        <taxon>Actinomycetota</taxon>
        <taxon>Actinomycetes</taxon>
        <taxon>Micrococcales</taxon>
        <taxon>Microbacteriaceae</taxon>
        <taxon>Frondihabitans</taxon>
    </lineage>
</organism>
<dbReference type="EMBL" id="AP027732">
    <property type="protein sequence ID" value="BDZ48569.1"/>
    <property type="molecule type" value="Genomic_DNA"/>
</dbReference>
<evidence type="ECO:0000256" key="1">
    <source>
        <dbReference type="SAM" id="Phobius"/>
    </source>
</evidence>
<evidence type="ECO:0000313" key="2">
    <source>
        <dbReference type="EMBL" id="BDZ48569.1"/>
    </source>
</evidence>
<feature type="transmembrane region" description="Helical" evidence="1">
    <location>
        <begin position="12"/>
        <end position="34"/>
    </location>
</feature>
<gene>
    <name evidence="2" type="ORF">GCM10025867_08100</name>
</gene>
<protein>
    <recommendedName>
        <fullName evidence="4">Two-component sensor histidine kinase</fullName>
    </recommendedName>
</protein>
<keyword evidence="3" id="KW-1185">Reference proteome</keyword>
<accession>A0ABM8GJK8</accession>
<reference evidence="3" key="1">
    <citation type="journal article" date="2019" name="Int. J. Syst. Evol. Microbiol.">
        <title>The Global Catalogue of Microorganisms (GCM) 10K type strain sequencing project: providing services to taxonomists for standard genome sequencing and annotation.</title>
        <authorList>
            <consortium name="The Broad Institute Genomics Platform"/>
            <consortium name="The Broad Institute Genome Sequencing Center for Infectious Disease"/>
            <person name="Wu L."/>
            <person name="Ma J."/>
        </authorList>
    </citation>
    <scope>NUCLEOTIDE SEQUENCE [LARGE SCALE GENOMIC DNA]</scope>
    <source>
        <strain evidence="3">NBRC 108728</strain>
    </source>
</reference>
<evidence type="ECO:0008006" key="4">
    <source>
        <dbReference type="Google" id="ProtNLM"/>
    </source>
</evidence>
<proteinExistence type="predicted"/>
<sequence length="202" mass="21822">MRRLRALPIQLRITLGSLLVAGIVLAGVAALMAFQIRATTAASEQTLAESDLDPFLSDLQNNPDETPDKPASGILVAIRSESDGFLLNTLPDELQAHLADRDLHDRDFVQAIVPDRDSEAPTRRVTSGGITYIVVEQHISTHEGQFTLWAARSTTSGDLTISALDRSLVVGLVVAFLAFGAAAWILSSLSFGLFADWLSRHC</sequence>
<dbReference type="RefSeq" id="WP_286345531.1">
    <property type="nucleotide sequence ID" value="NZ_AP027732.1"/>
</dbReference>
<evidence type="ECO:0000313" key="3">
    <source>
        <dbReference type="Proteomes" id="UP001321486"/>
    </source>
</evidence>
<dbReference type="Proteomes" id="UP001321486">
    <property type="component" value="Chromosome"/>
</dbReference>
<feature type="transmembrane region" description="Helical" evidence="1">
    <location>
        <begin position="168"/>
        <end position="195"/>
    </location>
</feature>
<keyword evidence="1" id="KW-0472">Membrane</keyword>